<dbReference type="Pfam" id="PF00589">
    <property type="entry name" value="Phage_integrase"/>
    <property type="match status" value="1"/>
</dbReference>
<keyword evidence="3" id="KW-0238">DNA-binding</keyword>
<dbReference type="InterPro" id="IPR050090">
    <property type="entry name" value="Tyrosine_recombinase_XerCD"/>
</dbReference>
<dbReference type="InterPro" id="IPR011010">
    <property type="entry name" value="DNA_brk_join_enz"/>
</dbReference>
<keyword evidence="7" id="KW-1185">Reference proteome</keyword>
<evidence type="ECO:0000256" key="3">
    <source>
        <dbReference type="ARBA" id="ARBA00023125"/>
    </source>
</evidence>
<reference evidence="6" key="1">
    <citation type="submission" date="2021-11" db="EMBL/GenBank/DDBJ databases">
        <title>The complete genome of Massilia sp sp. G4R7.</title>
        <authorList>
            <person name="Liu L."/>
            <person name="Yue J."/>
            <person name="Yuan J."/>
            <person name="Yang F."/>
            <person name="Li L."/>
        </authorList>
    </citation>
    <scope>NUCLEOTIDE SEQUENCE</scope>
    <source>
        <strain evidence="6">G4R7</strain>
    </source>
</reference>
<evidence type="ECO:0000313" key="7">
    <source>
        <dbReference type="Proteomes" id="UP001179361"/>
    </source>
</evidence>
<keyword evidence="2" id="KW-0229">DNA integration</keyword>
<dbReference type="PANTHER" id="PTHR30349">
    <property type="entry name" value="PHAGE INTEGRASE-RELATED"/>
    <property type="match status" value="1"/>
</dbReference>
<dbReference type="PANTHER" id="PTHR30349:SF41">
    <property type="entry name" value="INTEGRASE_RECOMBINASE PROTEIN MJ0367-RELATED"/>
    <property type="match status" value="1"/>
</dbReference>
<gene>
    <name evidence="6" type="ORF">LQ564_00220</name>
</gene>
<evidence type="ECO:0000259" key="5">
    <source>
        <dbReference type="PROSITE" id="PS51898"/>
    </source>
</evidence>
<evidence type="ECO:0000313" key="6">
    <source>
        <dbReference type="EMBL" id="MCD2514734.1"/>
    </source>
</evidence>
<name>A0ABS8PZH2_9BURK</name>
<keyword evidence="4" id="KW-0233">DNA recombination</keyword>
<dbReference type="Gene3D" id="1.10.443.10">
    <property type="entry name" value="Intergrase catalytic core"/>
    <property type="match status" value="1"/>
</dbReference>
<proteinExistence type="inferred from homology"/>
<dbReference type="Proteomes" id="UP001179361">
    <property type="component" value="Unassembled WGS sequence"/>
</dbReference>
<feature type="domain" description="Tyr recombinase" evidence="5">
    <location>
        <begin position="186"/>
        <end position="401"/>
    </location>
</feature>
<accession>A0ABS8PZH2</accession>
<dbReference type="EMBL" id="JAJNOC010000001">
    <property type="protein sequence ID" value="MCD2514734.1"/>
    <property type="molecule type" value="Genomic_DNA"/>
</dbReference>
<sequence>MANLETINYRPVREVIHNDKVTWVPDPLARSIDALPQIFWSSGEAWHEANHWALTKVTSTKGGHIKTVTSLMKHLVAYASWLEEAKLEWWHFPIRKQDRAVLRYRGDLIAQRDRGSLAPSTTRSRMAAVIQFYRHAKIYGFVQRHSPLWIDRSVVVRHFDAAGFERTFVTTSSDLSIPNLSRVGLRLEDGLTPIRNDDIKKLLELTKEQGPKEIHLMLLLGILSGARIQTITTLHIKNIENAYADVQTPNIYRIRVGPGTGVETKFDVSGEILVPKFLIDELKAYAYSMQRLRRQAIAEKVNRSFLFLTNRGNPYKSGTITRLMTDLRRLASNAGLRFMNSFKFHQTRATFGTWLMGVALKATSAKAAVSFVRDAMLHKDEKTTFLYVRFLEREPLKAEVSNQFSAIFSGLVGRDWNEYHA</sequence>
<comment type="similarity">
    <text evidence="1">Belongs to the 'phage' integrase family.</text>
</comment>
<dbReference type="InterPro" id="IPR002104">
    <property type="entry name" value="Integrase_catalytic"/>
</dbReference>
<protein>
    <submittedName>
        <fullName evidence="6">Site-specific integrase</fullName>
    </submittedName>
</protein>
<dbReference type="CDD" id="cd00397">
    <property type="entry name" value="DNA_BRE_C"/>
    <property type="match status" value="1"/>
</dbReference>
<evidence type="ECO:0000256" key="2">
    <source>
        <dbReference type="ARBA" id="ARBA00022908"/>
    </source>
</evidence>
<evidence type="ECO:0000256" key="4">
    <source>
        <dbReference type="ARBA" id="ARBA00023172"/>
    </source>
</evidence>
<evidence type="ECO:0000256" key="1">
    <source>
        <dbReference type="ARBA" id="ARBA00008857"/>
    </source>
</evidence>
<dbReference type="SUPFAM" id="SSF56349">
    <property type="entry name" value="DNA breaking-rejoining enzymes"/>
    <property type="match status" value="1"/>
</dbReference>
<dbReference type="RefSeq" id="WP_231056083.1">
    <property type="nucleotide sequence ID" value="NZ_JAJNOC010000001.1"/>
</dbReference>
<organism evidence="6 7">
    <name type="scientific">Massilia phyllostachyos</name>
    <dbReference type="NCBI Taxonomy" id="2898585"/>
    <lineage>
        <taxon>Bacteria</taxon>
        <taxon>Pseudomonadati</taxon>
        <taxon>Pseudomonadota</taxon>
        <taxon>Betaproteobacteria</taxon>
        <taxon>Burkholderiales</taxon>
        <taxon>Oxalobacteraceae</taxon>
        <taxon>Telluria group</taxon>
        <taxon>Massilia</taxon>
    </lineage>
</organism>
<dbReference type="PROSITE" id="PS51898">
    <property type="entry name" value="TYR_RECOMBINASE"/>
    <property type="match status" value="1"/>
</dbReference>
<comment type="caution">
    <text evidence="6">The sequence shown here is derived from an EMBL/GenBank/DDBJ whole genome shotgun (WGS) entry which is preliminary data.</text>
</comment>
<dbReference type="InterPro" id="IPR013762">
    <property type="entry name" value="Integrase-like_cat_sf"/>
</dbReference>